<dbReference type="Proteomes" id="UP000291189">
    <property type="component" value="Unassembled WGS sequence"/>
</dbReference>
<sequence>MVSFDAVTDLSGIGPGTRLWVPGPSTGSMNVFARVHAAWTGAVLVDDVADASHAVLTPTALDVLLDRTVPDGLTVVVAGAPLGPGLATRAEGAGLVVHHYYGAAELSFVAWGRHAASLRPFPGVEVDVRDGEVWVCSPYLALGRADAEGWATVGDLGTFADGVLVLHGRADAVTTGGVTVRISEVEAVLRAHARGELIVLGVPHPTLGEVLAVVLTDADDHGRLVAAAREELVDAARPRRWWHVDALPLTAAGKVDRDAVAERAPTLRPLTGL</sequence>
<dbReference type="GO" id="GO:0006631">
    <property type="term" value="P:fatty acid metabolic process"/>
    <property type="evidence" value="ECO:0007669"/>
    <property type="project" value="TreeGrafter"/>
</dbReference>
<evidence type="ECO:0000313" key="4">
    <source>
        <dbReference type="EMBL" id="RYU11435.1"/>
    </source>
</evidence>
<dbReference type="SUPFAM" id="SSF56801">
    <property type="entry name" value="Acetyl-CoA synthetase-like"/>
    <property type="match status" value="1"/>
</dbReference>
<organism evidence="4 5">
    <name type="scientific">Nocardioides iriomotensis</name>
    <dbReference type="NCBI Taxonomy" id="715784"/>
    <lineage>
        <taxon>Bacteria</taxon>
        <taxon>Bacillati</taxon>
        <taxon>Actinomycetota</taxon>
        <taxon>Actinomycetes</taxon>
        <taxon>Propionibacteriales</taxon>
        <taxon>Nocardioidaceae</taxon>
        <taxon>Nocardioides</taxon>
    </lineage>
</organism>
<dbReference type="Gene3D" id="3.40.50.12780">
    <property type="entry name" value="N-terminal domain of ligase-like"/>
    <property type="match status" value="1"/>
</dbReference>
<comment type="similarity">
    <text evidence="1">Belongs to the ATP-dependent AMP-binding enzyme family.</text>
</comment>
<gene>
    <name evidence="4" type="ORF">ETU37_12720</name>
</gene>
<dbReference type="GO" id="GO:0031956">
    <property type="term" value="F:medium-chain fatty acid-CoA ligase activity"/>
    <property type="evidence" value="ECO:0007669"/>
    <property type="project" value="TreeGrafter"/>
</dbReference>
<dbReference type="EMBL" id="SDPU01000023">
    <property type="protein sequence ID" value="RYU11435.1"/>
    <property type="molecule type" value="Genomic_DNA"/>
</dbReference>
<reference evidence="4 5" key="1">
    <citation type="submission" date="2019-01" db="EMBL/GenBank/DDBJ databases">
        <title>Nocardioides guangzhouensis sp. nov., an actinobacterium isolated from soil.</title>
        <authorList>
            <person name="Fu Y."/>
            <person name="Cai Y."/>
            <person name="Lin Z."/>
            <person name="Chen P."/>
        </authorList>
    </citation>
    <scope>NUCLEOTIDE SEQUENCE [LARGE SCALE GENOMIC DNA]</scope>
    <source>
        <strain evidence="4 5">NBRC 105384</strain>
    </source>
</reference>
<keyword evidence="2 4" id="KW-0436">Ligase</keyword>
<feature type="domain" description="AMP-binding enzyme C-terminal" evidence="3">
    <location>
        <begin position="184"/>
        <end position="254"/>
    </location>
</feature>
<comment type="caution">
    <text evidence="4">The sequence shown here is derived from an EMBL/GenBank/DDBJ whole genome shotgun (WGS) entry which is preliminary data.</text>
</comment>
<name>A0A4Q5J273_9ACTN</name>
<protein>
    <submittedName>
        <fullName evidence="4">O-succinylbenzoate--CoA ligase</fullName>
    </submittedName>
</protein>
<dbReference type="InterPro" id="IPR045851">
    <property type="entry name" value="AMP-bd_C_sf"/>
</dbReference>
<keyword evidence="5" id="KW-1185">Reference proteome</keyword>
<evidence type="ECO:0000256" key="2">
    <source>
        <dbReference type="ARBA" id="ARBA00022598"/>
    </source>
</evidence>
<evidence type="ECO:0000256" key="1">
    <source>
        <dbReference type="ARBA" id="ARBA00006432"/>
    </source>
</evidence>
<dbReference type="PANTHER" id="PTHR43201">
    <property type="entry name" value="ACYL-COA SYNTHETASE"/>
    <property type="match status" value="1"/>
</dbReference>
<dbReference type="RefSeq" id="WP_129987710.1">
    <property type="nucleotide sequence ID" value="NZ_SDPU01000023.1"/>
</dbReference>
<dbReference type="InterPro" id="IPR042099">
    <property type="entry name" value="ANL_N_sf"/>
</dbReference>
<dbReference type="OrthoDB" id="5240965at2"/>
<proteinExistence type="inferred from homology"/>
<evidence type="ECO:0000259" key="3">
    <source>
        <dbReference type="Pfam" id="PF13193"/>
    </source>
</evidence>
<dbReference type="Gene3D" id="3.30.300.30">
    <property type="match status" value="1"/>
</dbReference>
<evidence type="ECO:0000313" key="5">
    <source>
        <dbReference type="Proteomes" id="UP000291189"/>
    </source>
</evidence>
<accession>A0A4Q5J273</accession>
<dbReference type="AlphaFoldDB" id="A0A4Q5J273"/>
<dbReference type="PANTHER" id="PTHR43201:SF5">
    <property type="entry name" value="MEDIUM-CHAIN ACYL-COA LIGASE ACSF2, MITOCHONDRIAL"/>
    <property type="match status" value="1"/>
</dbReference>
<dbReference type="Pfam" id="PF13193">
    <property type="entry name" value="AMP-binding_C"/>
    <property type="match status" value="1"/>
</dbReference>
<dbReference type="InterPro" id="IPR025110">
    <property type="entry name" value="AMP-bd_C"/>
</dbReference>